<dbReference type="OrthoDB" id="1877767at2759"/>
<feature type="compositionally biased region" description="Basic and acidic residues" evidence="1">
    <location>
        <begin position="1"/>
        <end position="13"/>
    </location>
</feature>
<dbReference type="EMBL" id="SPHZ02000011">
    <property type="protein sequence ID" value="KAF0894325.1"/>
    <property type="molecule type" value="Genomic_DNA"/>
</dbReference>
<comment type="caution">
    <text evidence="2">The sequence shown here is derived from an EMBL/GenBank/DDBJ whole genome shotgun (WGS) entry which is preliminary data.</text>
</comment>
<keyword evidence="3" id="KW-1185">Reference proteome</keyword>
<accession>A0A6G1C111</accession>
<dbReference type="AlphaFoldDB" id="A0A6G1C111"/>
<reference evidence="2 3" key="1">
    <citation type="submission" date="2019-11" db="EMBL/GenBank/DDBJ databases">
        <title>Whole genome sequence of Oryza granulata.</title>
        <authorList>
            <person name="Li W."/>
        </authorList>
    </citation>
    <scope>NUCLEOTIDE SEQUENCE [LARGE SCALE GENOMIC DNA]</scope>
    <source>
        <strain evidence="3">cv. Menghai</strain>
        <tissue evidence="2">Leaf</tissue>
    </source>
</reference>
<name>A0A6G1C111_9ORYZ</name>
<organism evidence="2 3">
    <name type="scientific">Oryza meyeriana var. granulata</name>
    <dbReference type="NCBI Taxonomy" id="110450"/>
    <lineage>
        <taxon>Eukaryota</taxon>
        <taxon>Viridiplantae</taxon>
        <taxon>Streptophyta</taxon>
        <taxon>Embryophyta</taxon>
        <taxon>Tracheophyta</taxon>
        <taxon>Spermatophyta</taxon>
        <taxon>Magnoliopsida</taxon>
        <taxon>Liliopsida</taxon>
        <taxon>Poales</taxon>
        <taxon>Poaceae</taxon>
        <taxon>BOP clade</taxon>
        <taxon>Oryzoideae</taxon>
        <taxon>Oryzeae</taxon>
        <taxon>Oryzinae</taxon>
        <taxon>Oryza</taxon>
        <taxon>Oryza meyeriana</taxon>
    </lineage>
</organism>
<evidence type="ECO:0000313" key="2">
    <source>
        <dbReference type="EMBL" id="KAF0894325.1"/>
    </source>
</evidence>
<gene>
    <name evidence="2" type="ORF">E2562_038294</name>
</gene>
<evidence type="ECO:0000313" key="3">
    <source>
        <dbReference type="Proteomes" id="UP000479710"/>
    </source>
</evidence>
<feature type="region of interest" description="Disordered" evidence="1">
    <location>
        <begin position="1"/>
        <end position="24"/>
    </location>
</feature>
<evidence type="ECO:0000256" key="1">
    <source>
        <dbReference type="SAM" id="MobiDB-lite"/>
    </source>
</evidence>
<proteinExistence type="predicted"/>
<dbReference type="Proteomes" id="UP000479710">
    <property type="component" value="Unassembled WGS sequence"/>
</dbReference>
<sequence>MADTHEKDMQFEKEGEEEDANTKGLDTLTPTLILGDGLKMMLLQNPFTVRWHHLEKIRTSKAAVARKYHQRR</sequence>
<protein>
    <submittedName>
        <fullName evidence="2">Uncharacterized protein</fullName>
    </submittedName>
</protein>